<dbReference type="KEGG" id="ckp:ckrop_2074"/>
<organism evidence="1 2">
    <name type="scientific">Corynebacterium kroppenstedtii (strain DSM 44385 / JCM 11950 / CIP 105744 / CCUG 35717)</name>
    <dbReference type="NCBI Taxonomy" id="645127"/>
    <lineage>
        <taxon>Bacteria</taxon>
        <taxon>Bacillati</taxon>
        <taxon>Actinomycetota</taxon>
        <taxon>Actinomycetes</taxon>
        <taxon>Mycobacteriales</taxon>
        <taxon>Corynebacteriaceae</taxon>
        <taxon>Corynebacterium</taxon>
    </lineage>
</organism>
<proteinExistence type="predicted"/>
<sequence length="106" mass="11106">MPGPLYDPFAIGGVAPKCRGLLGFERVSSFRDGIVDVGIAEVFTFDGHVSVVENSDVLYSACLRYRVFDGGGSFVGAHAGDGVILHHGGISLWGTVVSMATMVGRC</sequence>
<reference evidence="1 2" key="1">
    <citation type="journal article" date="2008" name="J. Biotechnol.">
        <title>Ultrafast pyrosequencing of Corynebacterium kroppenstedtii DSM44385 revealed insights into the physiology of a lipophilic corynebacterium that lacks mycolic acids.</title>
        <authorList>
            <person name="Tauch A."/>
            <person name="Schneider J."/>
            <person name="Szczepanowski R."/>
            <person name="Tilker A."/>
            <person name="Viehoever P."/>
            <person name="Gartemann K.-H."/>
            <person name="Arnold W."/>
            <person name="Blom J."/>
            <person name="Brinkrolf K."/>
            <person name="Brune I."/>
            <person name="Goetker S."/>
            <person name="Weisshaar B."/>
            <person name="Goesmann A."/>
            <person name="Droege M."/>
            <person name="Puehler A."/>
        </authorList>
    </citation>
    <scope>NUCLEOTIDE SEQUENCE [LARGE SCALE GENOMIC DNA]</scope>
    <source>
        <strain evidence="2">DSM 44385 / JCM 11950 / CIP 105744 / CCUG 35717</strain>
    </source>
</reference>
<dbReference type="EMBL" id="CP001620">
    <property type="protein sequence ID" value="ACR18773.1"/>
    <property type="molecule type" value="Genomic_DNA"/>
</dbReference>
<dbReference type="HOGENOM" id="CLU_2218660_0_0_11"/>
<accession>C4LGF4</accession>
<dbReference type="Proteomes" id="UP000001473">
    <property type="component" value="Chromosome"/>
</dbReference>
<evidence type="ECO:0000313" key="2">
    <source>
        <dbReference type="Proteomes" id="UP000001473"/>
    </source>
</evidence>
<name>C4LGF4_CORK4</name>
<dbReference type="STRING" id="645127.ckrop_2074"/>
<protein>
    <submittedName>
        <fullName evidence="1">Uncharacterized protein</fullName>
    </submittedName>
</protein>
<evidence type="ECO:0000313" key="1">
    <source>
        <dbReference type="EMBL" id="ACR18773.1"/>
    </source>
</evidence>
<dbReference type="AlphaFoldDB" id="C4LGF4"/>
<keyword evidence="2" id="KW-1185">Reference proteome</keyword>
<gene>
    <name evidence="1" type="ordered locus">ckrop_2074</name>
</gene>